<dbReference type="InterPro" id="IPR001031">
    <property type="entry name" value="Thioesterase"/>
</dbReference>
<evidence type="ECO:0000259" key="2">
    <source>
        <dbReference type="PROSITE" id="PS50075"/>
    </source>
</evidence>
<dbReference type="PANTHER" id="PTHR24096:SF267">
    <property type="entry name" value="MALONATE--COA LIGASE ACSF3, MITOCHONDRIAL"/>
    <property type="match status" value="1"/>
</dbReference>
<comment type="caution">
    <text evidence="3">The sequence shown here is derived from an EMBL/GenBank/DDBJ whole genome shotgun (WGS) entry which is preliminary data.</text>
</comment>
<dbReference type="Pfam" id="PF00501">
    <property type="entry name" value="AMP-binding"/>
    <property type="match status" value="1"/>
</dbReference>
<dbReference type="OrthoDB" id="10253869at2759"/>
<evidence type="ECO:0000256" key="1">
    <source>
        <dbReference type="SAM" id="MobiDB-lite"/>
    </source>
</evidence>
<dbReference type="GO" id="GO:0006633">
    <property type="term" value="P:fatty acid biosynthetic process"/>
    <property type="evidence" value="ECO:0007669"/>
    <property type="project" value="TreeGrafter"/>
</dbReference>
<gene>
    <name evidence="3" type="primary">pngA_0</name>
    <name evidence="3" type="ORF">LHYA1_G008179</name>
</gene>
<dbReference type="GO" id="GO:0031957">
    <property type="term" value="F:very long-chain fatty acid-CoA ligase activity"/>
    <property type="evidence" value="ECO:0007669"/>
    <property type="project" value="TreeGrafter"/>
</dbReference>
<dbReference type="InterPro" id="IPR029058">
    <property type="entry name" value="AB_hydrolase_fold"/>
</dbReference>
<dbReference type="InterPro" id="IPR036736">
    <property type="entry name" value="ACP-like_sf"/>
</dbReference>
<dbReference type="GeneID" id="41988377"/>
<protein>
    <submittedName>
        <fullName evidence="3">Nonribosomal peptide synthetase</fullName>
    </submittedName>
</protein>
<evidence type="ECO:0000313" key="3">
    <source>
        <dbReference type="EMBL" id="TVY23071.1"/>
    </source>
</evidence>
<organism evidence="3 4">
    <name type="scientific">Lachnellula hyalina</name>
    <dbReference type="NCBI Taxonomy" id="1316788"/>
    <lineage>
        <taxon>Eukaryota</taxon>
        <taxon>Fungi</taxon>
        <taxon>Dikarya</taxon>
        <taxon>Ascomycota</taxon>
        <taxon>Pezizomycotina</taxon>
        <taxon>Leotiomycetes</taxon>
        <taxon>Helotiales</taxon>
        <taxon>Lachnaceae</taxon>
        <taxon>Lachnellula</taxon>
    </lineage>
</organism>
<dbReference type="PANTHER" id="PTHR24096">
    <property type="entry name" value="LONG-CHAIN-FATTY-ACID--COA LIGASE"/>
    <property type="match status" value="1"/>
</dbReference>
<dbReference type="SUPFAM" id="SSF47336">
    <property type="entry name" value="ACP-like"/>
    <property type="match status" value="1"/>
</dbReference>
<dbReference type="Proteomes" id="UP000431533">
    <property type="component" value="Unassembled WGS sequence"/>
</dbReference>
<sequence length="951" mass="105961">MSSLFEEQRLENLLRECADRQAGLTFYRSIDAPPEYLSYRKLRDVASVKAGYLRQHHGASIGQIVLIHFQTHLENVIWFWACILAGCVPAMSTPLVKNIDGRASHLAHIHRLLLDPLVITSPILVERDFGDNNVLNVVAVQTGDLSGTEVTISLPASRNENPRPLFREPANSDVNTPNGGERPSTSLKEVAVLMLTSGSTGDAKAVCLTHKQILTACKGKLSHMPIPQSATVLNWIGLDHVGSLTELHITAMLANCDQVHVPATDLIADPLAFLRLLSTHRVARTFAPNFFLHKLQQKLDLATAQEIEGVDLRNLLYLISGGESNNVDTCVKLSRHLQRLGAIKSNILTPGFGMTETCAGSIYSLSCPEIDTSAGTEFAALGTCIPGIEMRVTTTALNANEGSLEVRGPVVFERYFNNADATREAFTKDGWFRTGDTATISAHGTLRLVGRSKDVININGIKYLPHELESAIEQAQIAGVARSYVTCFAYRSKGDNSEQVYVVYQFEYDAYDTEARANALQGIIRTVALFSGARPLVLPLKLGRLERSTLGKLSRANVKALLLRGDYQDQIDFDSQMLQAHRIKYAVEPSTPTEKRLMQVFRDLDLYCPDMNINTPILDVGVSSVDLIRLKRAAEQAFQIIDISITTMITNTTIRTLAMAIEGLRLSQDGVHTEYDPVITLQPNGGKTPLWLIHPGIGEILVFLGLVKYFPDRPIYALRARGLNEGEKPYTGLQEIITAYHAAIKDKQPQGPYAIAGYSYGSMLAFEVAKYLEKNADNVQFLGSFNLPPHIKTRMRRLDWTAGMVHIAHFCGIITEQRSEELIHELRHLSHTEQVTMLLAESDQQRSMDLALTHAGLQNWTEVSWSLQKIGWEYDPSEDVSHMDIFYCQPLKDVASTREQYRKDHLNHWVGFIRNDLKFWEVDGQHYTMIGPDHVPTFQKTLKKALSARGL</sequence>
<dbReference type="Gene3D" id="3.40.50.1820">
    <property type="entry name" value="alpha/beta hydrolase"/>
    <property type="match status" value="1"/>
</dbReference>
<dbReference type="PROSITE" id="PS50075">
    <property type="entry name" value="CARRIER"/>
    <property type="match status" value="1"/>
</dbReference>
<feature type="region of interest" description="Disordered" evidence="1">
    <location>
        <begin position="157"/>
        <end position="185"/>
    </location>
</feature>
<dbReference type="RefSeq" id="XP_031001859.1">
    <property type="nucleotide sequence ID" value="XM_031153099.1"/>
</dbReference>
<accession>A0A8H8QV37</accession>
<dbReference type="InterPro" id="IPR045851">
    <property type="entry name" value="AMP-bd_C_sf"/>
</dbReference>
<dbReference type="Pfam" id="PF00550">
    <property type="entry name" value="PP-binding"/>
    <property type="match status" value="1"/>
</dbReference>
<dbReference type="SUPFAM" id="SSF56801">
    <property type="entry name" value="Acetyl-CoA synthetase-like"/>
    <property type="match status" value="1"/>
</dbReference>
<feature type="domain" description="Carrier" evidence="2">
    <location>
        <begin position="588"/>
        <end position="665"/>
    </location>
</feature>
<keyword evidence="4" id="KW-1185">Reference proteome</keyword>
<name>A0A8H8QV37_9HELO</name>
<dbReference type="SUPFAM" id="SSF53474">
    <property type="entry name" value="alpha/beta-Hydrolases"/>
    <property type="match status" value="1"/>
</dbReference>
<proteinExistence type="predicted"/>
<feature type="compositionally biased region" description="Polar residues" evidence="1">
    <location>
        <begin position="172"/>
        <end position="185"/>
    </location>
</feature>
<evidence type="ECO:0000313" key="4">
    <source>
        <dbReference type="Proteomes" id="UP000431533"/>
    </source>
</evidence>
<dbReference type="PROSITE" id="PS00455">
    <property type="entry name" value="AMP_BINDING"/>
    <property type="match status" value="1"/>
</dbReference>
<dbReference type="InterPro" id="IPR000873">
    <property type="entry name" value="AMP-dep_synth/lig_dom"/>
</dbReference>
<dbReference type="AlphaFoldDB" id="A0A8H8QV37"/>
<dbReference type="Gene3D" id="1.10.1200.10">
    <property type="entry name" value="ACP-like"/>
    <property type="match status" value="1"/>
</dbReference>
<reference evidence="3 4" key="1">
    <citation type="submission" date="2018-05" db="EMBL/GenBank/DDBJ databases">
        <title>Genome sequencing and assembly of the regulated plant pathogen Lachnellula willkommii and related sister species for the development of diagnostic species identification markers.</title>
        <authorList>
            <person name="Giroux E."/>
            <person name="Bilodeau G."/>
        </authorList>
    </citation>
    <scope>NUCLEOTIDE SEQUENCE [LARGE SCALE GENOMIC DNA]</scope>
    <source>
        <strain evidence="3 4">CBS 185.66</strain>
    </source>
</reference>
<dbReference type="InterPro" id="IPR020845">
    <property type="entry name" value="AMP-binding_CS"/>
</dbReference>
<dbReference type="EMBL" id="QGMH01000206">
    <property type="protein sequence ID" value="TVY23071.1"/>
    <property type="molecule type" value="Genomic_DNA"/>
</dbReference>
<dbReference type="InterPro" id="IPR042099">
    <property type="entry name" value="ANL_N_sf"/>
</dbReference>
<dbReference type="Gene3D" id="3.40.50.12780">
    <property type="entry name" value="N-terminal domain of ligase-like"/>
    <property type="match status" value="1"/>
</dbReference>
<dbReference type="Gene3D" id="3.30.300.30">
    <property type="match status" value="1"/>
</dbReference>
<dbReference type="Pfam" id="PF00975">
    <property type="entry name" value="Thioesterase"/>
    <property type="match status" value="1"/>
</dbReference>
<dbReference type="InterPro" id="IPR009081">
    <property type="entry name" value="PP-bd_ACP"/>
</dbReference>